<protein>
    <submittedName>
        <fullName evidence="3">PRR35 protein</fullName>
    </submittedName>
</protein>
<reference evidence="3 4" key="1">
    <citation type="submission" date="2019-09" db="EMBL/GenBank/DDBJ databases">
        <title>Bird 10,000 Genomes (B10K) Project - Family phase.</title>
        <authorList>
            <person name="Zhang G."/>
        </authorList>
    </citation>
    <scope>NUCLEOTIDE SEQUENCE [LARGE SCALE GENOMIC DNA]</scope>
    <source>
        <strain evidence="3">B10K-DU-003-16</strain>
        <tissue evidence="3">Mixed tissue sample</tissue>
    </source>
</reference>
<accession>A0A7K5JZQ2</accession>
<comment type="caution">
    <text evidence="3">The sequence shown here is derived from an EMBL/GenBank/DDBJ whole genome shotgun (WGS) entry which is preliminary data.</text>
</comment>
<dbReference type="Proteomes" id="UP000525714">
    <property type="component" value="Unassembled WGS sequence"/>
</dbReference>
<evidence type="ECO:0000259" key="2">
    <source>
        <dbReference type="Pfam" id="PF15269"/>
    </source>
</evidence>
<name>A0A7K5JZQ2_9TYRA</name>
<dbReference type="PANTHER" id="PTHR14678:SF2">
    <property type="entry name" value="PROLINE-RICH PROTEIN 35"/>
    <property type="match status" value="1"/>
</dbReference>
<gene>
    <name evidence="3" type="primary">Prr35</name>
    <name evidence="3" type="ORF">MIOMAC_R04518</name>
</gene>
<feature type="region of interest" description="Disordered" evidence="1">
    <location>
        <begin position="92"/>
        <end position="117"/>
    </location>
</feature>
<organism evidence="3 4">
    <name type="scientific">Mionectes macconnelli</name>
    <name type="common">McConnell's flycatcher</name>
    <dbReference type="NCBI Taxonomy" id="254557"/>
    <lineage>
        <taxon>Eukaryota</taxon>
        <taxon>Metazoa</taxon>
        <taxon>Chordata</taxon>
        <taxon>Craniata</taxon>
        <taxon>Vertebrata</taxon>
        <taxon>Euteleostomi</taxon>
        <taxon>Archelosauria</taxon>
        <taxon>Archosauria</taxon>
        <taxon>Dinosauria</taxon>
        <taxon>Saurischia</taxon>
        <taxon>Theropoda</taxon>
        <taxon>Coelurosauria</taxon>
        <taxon>Aves</taxon>
        <taxon>Neognathae</taxon>
        <taxon>Neoaves</taxon>
        <taxon>Telluraves</taxon>
        <taxon>Australaves</taxon>
        <taxon>Passeriformes</taxon>
        <taxon>Tyrannidae</taxon>
        <taxon>Mionectes</taxon>
    </lineage>
</organism>
<dbReference type="InterPro" id="IPR039064">
    <property type="entry name" value="ZNF750_Znf"/>
</dbReference>
<feature type="compositionally biased region" description="Basic and acidic residues" evidence="1">
    <location>
        <begin position="92"/>
        <end position="102"/>
    </location>
</feature>
<dbReference type="Pfam" id="PF15269">
    <property type="entry name" value="zf-C2H2_7"/>
    <property type="match status" value="1"/>
</dbReference>
<evidence type="ECO:0000313" key="4">
    <source>
        <dbReference type="Proteomes" id="UP000525714"/>
    </source>
</evidence>
<feature type="compositionally biased region" description="Polar residues" evidence="1">
    <location>
        <begin position="294"/>
        <end position="309"/>
    </location>
</feature>
<dbReference type="AlphaFoldDB" id="A0A7K5JZQ2"/>
<feature type="non-terminal residue" evidence="3">
    <location>
        <position position="508"/>
    </location>
</feature>
<keyword evidence="4" id="KW-1185">Reference proteome</keyword>
<dbReference type="InterPro" id="IPR039363">
    <property type="entry name" value="ZNF750"/>
</dbReference>
<evidence type="ECO:0000256" key="1">
    <source>
        <dbReference type="SAM" id="MobiDB-lite"/>
    </source>
</evidence>
<dbReference type="PANTHER" id="PTHR14678">
    <property type="entry name" value="PROLINE-RICH PROTEIN 35-RELATED"/>
    <property type="match status" value="1"/>
</dbReference>
<sequence>MSKDDVGCKLTSVYKHKERKPKKPHYIPRPWGKPYNYKCFQCPFTCMEKSHLYNHMKYSLCKNSLSLLIESDWPYKKGNLLHPELRLLHTEPSRLRGRRDEQDTCDSSAASAGDNKPCKEVEPDFIITDVFSLKNHVMKSREMASPDLDAKPKHCKVPKKCLASSGLLMEQWKLVANGQRRNTPEVSPPCTDSNIIPCYPPPAYSDYHEPQGLNLSLLGINYPLNPSLFSYLSPTMANSTTTHPHLAQLPFLASTAQLMHPHASHFQPLQTPERSAFLPRFYYPLLFEHTFGSTESKMSSSKPDTQQLVGSVMPTPPQAKPPSEPTKPGLLKVPILKTGFPWPKGVREEPGSELSHPAVLGQEEEEKWLGSRANPGHNPKALDHWHTEVLAGQPEEPERGNDTEVLPCVGAALDHGLCKQSRPQETSSATMTDSVATTALIGDLSKTLEEYQEVEKKLSDLAKEDTPGQKELRDQLVKIRRELYHIHQALEKATRPHEGPLDLSVKRS</sequence>
<feature type="non-terminal residue" evidence="3">
    <location>
        <position position="1"/>
    </location>
</feature>
<feature type="compositionally biased region" description="Pro residues" evidence="1">
    <location>
        <begin position="314"/>
        <end position="325"/>
    </location>
</feature>
<proteinExistence type="predicted"/>
<dbReference type="EMBL" id="VYZC01000143">
    <property type="protein sequence ID" value="NWS98662.1"/>
    <property type="molecule type" value="Genomic_DNA"/>
</dbReference>
<feature type="domain" description="Zinc finger protein 750-like zinc finger" evidence="2">
    <location>
        <begin position="18"/>
        <end position="68"/>
    </location>
</feature>
<evidence type="ECO:0000313" key="3">
    <source>
        <dbReference type="EMBL" id="NWS98662.1"/>
    </source>
</evidence>
<feature type="region of interest" description="Disordered" evidence="1">
    <location>
        <begin position="294"/>
        <end position="331"/>
    </location>
</feature>